<sequence length="1384" mass="150127">MSGVRHEQRGCDGGGDREQIRAGILVMHIPTRKYRRLWRRDWTVRRFVALCKKASIPTGPSLLSVAPLLQSQQLSRASSARSMLTYNDNGVPSLSSAVPLLQSEEPNEASSAGSHSALGVDSEQLNGDSSAPSHLGVDSDETSTENRAPVLEFSKQTSTDNGSPSMFQRLQSQLSRASSVRSQFAIDPKRTNIGDHGAPSPSSTVPLLQSEEPNEASSAGSHSALGVDSEQLNGDSSAPSHLGVDSDETSTENRAPVLEFSKQTSTDNGSPSMFQRLQSQLSRASSVRSQFAIDPKRTNIGDHGAPSPSSTVPLLQSEEPNEASSAGSHSALGMDSEQLNGDSSAPSHLGVDSEETSTENRAPVLEFSKQTSTDNGSPSMFQRLQSQLSRASSVRSQFAIDPKRTNIGDHGAPSPSSTVPLLQSEEPNEASYAGSHSAMGVPGRPSTDNGLASMFPVLQPSSTGSNLTLDLKNTSTGNGSPSVLRVWESQFRGSASSSQSQLAIEPKKIYSTGEEAPSPSSMVPLRQSESAQTHSAIDVQSDNAEDEELQRTIARIFEEKNLNWLREFGGAERLAFAFGSNLVSGKNTGFGESRVTYKKQVLAKDFPGFFVRACNSYTIFLLIISACFSLVFEMVEKSPKNGWHDGAATFLAALFIVTMNSGSSFRQARKREKNMLNERRIEVTVIRSGQRETVPIYGIVKGDLLCLQKDQTVPADGLLVYGSIEVDGRSDKNIDCHQNPFLFSGSMVVGGDGHMLVTSVGSNVVSFKEALLEARISKPNTCAEFFSLCMALLIVLVLFLRFLHKKHHYHDGGSSNIKGEITVQGVLKIFERMLLKPRGTISILTSFLAAVVIGIQHGMPFVISISLAYWNEKKATDDLVPQNLSACGTMGLVTVICIDLSGGLIGEEEASEMLEDEIDSVGQMKKVVRTFQMAGVDVKLVSGDDGSSALTNRARELGLDISPGSTDWAVEGQDIRNHNTDELKRLADGIKVMAKFLPKDKLSMVQCLKENGHVVAFYGGSTAKDALVLKEADVGISDEKSTEMAKKSSDIIISSYKGFISLIQIWKYGIWAYHNIQKFIQHQLTVNVSSLVITSVATMALGESPITLIQLIWVNLVTSILGGLMLIMEPKIQEPHTLQAAGNRNESVITKAMWLCILTQILYQASVLLVFLFKGEAILGINRRVIKAMNGRVIKAMIFNSFALCQVFNYVNAMDLEKKWSGQVKQKGCLLVAEGAAVAVQVLVAEIWARLNWVQWAFCFLIAALSWGLGLAMKALSPFMINLAVEHELELLDLSQNLLTGFDQLPAVLPWSKMRILDLTSNMLHGSLPVSPSSTFDYSVSGNELSGQIPPLICNMSSLSMLQVLVLGNNLINDISPRWWGSLF</sequence>
<feature type="transmembrane region" description="Helical" evidence="9">
    <location>
        <begin position="1148"/>
        <end position="1173"/>
    </location>
</feature>
<keyword evidence="2 9" id="KW-0812">Transmembrane</keyword>
<dbReference type="InterPro" id="IPR023214">
    <property type="entry name" value="HAD_sf"/>
</dbReference>
<evidence type="ECO:0000256" key="8">
    <source>
        <dbReference type="SAM" id="MobiDB-lite"/>
    </source>
</evidence>
<feature type="transmembrane region" description="Helical" evidence="9">
    <location>
        <begin position="1108"/>
        <end position="1127"/>
    </location>
</feature>
<dbReference type="InterPro" id="IPR032675">
    <property type="entry name" value="LRR_dom_sf"/>
</dbReference>
<evidence type="ECO:0000259" key="10">
    <source>
        <dbReference type="Pfam" id="PF00122"/>
    </source>
</evidence>
<keyword evidence="6 9" id="KW-1133">Transmembrane helix</keyword>
<keyword evidence="3" id="KW-0479">Metal-binding</keyword>
<dbReference type="InterPro" id="IPR008250">
    <property type="entry name" value="ATPase_P-typ_transduc_dom_A_sf"/>
</dbReference>
<reference evidence="12 13" key="1">
    <citation type="journal article" date="2023" name="Hortic Res">
        <title>The complete reference genome for grapevine (Vitis vinifera L.) genetics and breeding.</title>
        <authorList>
            <person name="Shi X."/>
            <person name="Cao S."/>
            <person name="Wang X."/>
            <person name="Huang S."/>
            <person name="Wang Y."/>
            <person name="Liu Z."/>
            <person name="Liu W."/>
            <person name="Leng X."/>
            <person name="Peng Y."/>
            <person name="Wang N."/>
            <person name="Wang Y."/>
            <person name="Ma Z."/>
            <person name="Xu X."/>
            <person name="Zhang F."/>
            <person name="Xue H."/>
            <person name="Zhong H."/>
            <person name="Wang Y."/>
            <person name="Zhang K."/>
            <person name="Velt A."/>
            <person name="Avia K."/>
            <person name="Holtgrawe D."/>
            <person name="Grimplet J."/>
            <person name="Matus J.T."/>
            <person name="Ware D."/>
            <person name="Wu X."/>
            <person name="Wang H."/>
            <person name="Liu C."/>
            <person name="Fang Y."/>
            <person name="Rustenholz C."/>
            <person name="Cheng Z."/>
            <person name="Xiao H."/>
            <person name="Zhou Y."/>
        </authorList>
    </citation>
    <scope>NUCLEOTIDE SEQUENCE [LARGE SCALE GENOMIC DNA]</scope>
    <source>
        <strain evidence="13">cv. Pinot noir / PN40024</strain>
        <tissue evidence="12">Leaf</tissue>
    </source>
</reference>
<dbReference type="InterPro" id="IPR006068">
    <property type="entry name" value="ATPase_P-typ_cation-transptr_C"/>
</dbReference>
<protein>
    <recommendedName>
        <fullName evidence="14">Cation-transporting P-type ATPase N-terminal domain-containing protein</fullName>
    </recommendedName>
</protein>
<feature type="region of interest" description="Disordered" evidence="8">
    <location>
        <begin position="103"/>
        <end position="443"/>
    </location>
</feature>
<dbReference type="InterPro" id="IPR059000">
    <property type="entry name" value="ATPase_P-type_domA"/>
</dbReference>
<feature type="region of interest" description="Disordered" evidence="8">
    <location>
        <begin position="512"/>
        <end position="544"/>
    </location>
</feature>
<feature type="compositionally biased region" description="Polar residues" evidence="8">
    <location>
        <begin position="527"/>
        <end position="542"/>
    </location>
</feature>
<feature type="compositionally biased region" description="Low complexity" evidence="8">
    <location>
        <begin position="275"/>
        <end position="290"/>
    </location>
</feature>
<keyword evidence="7 9" id="KW-0472">Membrane</keyword>
<dbReference type="EMBL" id="CP126659">
    <property type="protein sequence ID" value="WJZ99687.1"/>
    <property type="molecule type" value="Genomic_DNA"/>
</dbReference>
<name>A0ABY9CWL9_VITVI</name>
<dbReference type="PANTHER" id="PTHR24093:SF454">
    <property type="entry name" value="CATION-TRANSPORTING P-TYPE ATPASE C-TERMINAL DOMAIN-CONTAINING PROTEIN"/>
    <property type="match status" value="1"/>
</dbReference>
<evidence type="ECO:0000256" key="6">
    <source>
        <dbReference type="ARBA" id="ARBA00022989"/>
    </source>
</evidence>
<evidence type="ECO:0000256" key="9">
    <source>
        <dbReference type="SAM" id="Phobius"/>
    </source>
</evidence>
<feature type="transmembrane region" description="Helical" evidence="9">
    <location>
        <begin position="617"/>
        <end position="635"/>
    </location>
</feature>
<feature type="compositionally biased region" description="Polar residues" evidence="8">
    <location>
        <begin position="230"/>
        <end position="239"/>
    </location>
</feature>
<feature type="compositionally biased region" description="Low complexity" evidence="8">
    <location>
        <begin position="168"/>
        <end position="183"/>
    </location>
</feature>
<feature type="domain" description="P-type ATPase A" evidence="10">
    <location>
        <begin position="681"/>
        <end position="763"/>
    </location>
</feature>
<evidence type="ECO:0000256" key="1">
    <source>
        <dbReference type="ARBA" id="ARBA00004370"/>
    </source>
</evidence>
<feature type="transmembrane region" description="Helical" evidence="9">
    <location>
        <begin position="647"/>
        <end position="665"/>
    </location>
</feature>
<evidence type="ECO:0000313" key="13">
    <source>
        <dbReference type="Proteomes" id="UP001227230"/>
    </source>
</evidence>
<dbReference type="Pfam" id="PF00689">
    <property type="entry name" value="Cation_ATPase_C"/>
    <property type="match status" value="1"/>
</dbReference>
<dbReference type="Gene3D" id="1.20.1110.10">
    <property type="entry name" value="Calcium-transporting ATPase, transmembrane domain"/>
    <property type="match status" value="2"/>
</dbReference>
<dbReference type="SUPFAM" id="SSF81653">
    <property type="entry name" value="Calcium ATPase, transduction domain A"/>
    <property type="match status" value="1"/>
</dbReference>
<dbReference type="InterPro" id="IPR023298">
    <property type="entry name" value="ATPase_P-typ_TM_dom_sf"/>
</dbReference>
<feature type="compositionally biased region" description="Polar residues" evidence="8">
    <location>
        <begin position="154"/>
        <end position="166"/>
    </location>
</feature>
<feature type="compositionally biased region" description="Low complexity" evidence="8">
    <location>
        <begin position="382"/>
        <end position="397"/>
    </location>
</feature>
<evidence type="ECO:0000256" key="4">
    <source>
        <dbReference type="ARBA" id="ARBA00022837"/>
    </source>
</evidence>
<dbReference type="Gene3D" id="3.40.50.1000">
    <property type="entry name" value="HAD superfamily/HAD-like"/>
    <property type="match status" value="1"/>
</dbReference>
<dbReference type="Pfam" id="PF00122">
    <property type="entry name" value="E1-E2_ATPase"/>
    <property type="match status" value="1"/>
</dbReference>
<gene>
    <name evidence="12" type="ORF">VitviT2T_018108</name>
</gene>
<feature type="domain" description="Cation-transporting P-type ATPase C-terminal" evidence="11">
    <location>
        <begin position="1104"/>
        <end position="1275"/>
    </location>
</feature>
<evidence type="ECO:0000256" key="3">
    <source>
        <dbReference type="ARBA" id="ARBA00022723"/>
    </source>
</evidence>
<feature type="compositionally biased region" description="Polar residues" evidence="8">
    <location>
        <begin position="261"/>
        <end position="273"/>
    </location>
</feature>
<organism evidence="12 13">
    <name type="scientific">Vitis vinifera</name>
    <name type="common">Grape</name>
    <dbReference type="NCBI Taxonomy" id="29760"/>
    <lineage>
        <taxon>Eukaryota</taxon>
        <taxon>Viridiplantae</taxon>
        <taxon>Streptophyta</taxon>
        <taxon>Embryophyta</taxon>
        <taxon>Tracheophyta</taxon>
        <taxon>Spermatophyta</taxon>
        <taxon>Magnoliopsida</taxon>
        <taxon>eudicotyledons</taxon>
        <taxon>Gunneridae</taxon>
        <taxon>Pentapetalae</taxon>
        <taxon>rosids</taxon>
        <taxon>Vitales</taxon>
        <taxon>Vitaceae</taxon>
        <taxon>Viteae</taxon>
        <taxon>Vitis</taxon>
    </lineage>
</organism>
<accession>A0ABY9CWL9</accession>
<dbReference type="Proteomes" id="UP001227230">
    <property type="component" value="Chromosome 12"/>
</dbReference>
<dbReference type="SUPFAM" id="SSF81665">
    <property type="entry name" value="Calcium ATPase, transmembrane domain M"/>
    <property type="match status" value="1"/>
</dbReference>
<feature type="transmembrane region" description="Helical" evidence="9">
    <location>
        <begin position="1193"/>
        <end position="1211"/>
    </location>
</feature>
<feature type="transmembrane region" description="Helical" evidence="9">
    <location>
        <begin position="1255"/>
        <end position="1273"/>
    </location>
</feature>
<feature type="transmembrane region" description="Helical" evidence="9">
    <location>
        <begin position="785"/>
        <end position="803"/>
    </location>
</feature>
<feature type="transmembrane region" description="Helical" evidence="9">
    <location>
        <begin position="1231"/>
        <end position="1249"/>
    </location>
</feature>
<dbReference type="InterPro" id="IPR036412">
    <property type="entry name" value="HAD-like_sf"/>
</dbReference>
<dbReference type="SUPFAM" id="SSF52058">
    <property type="entry name" value="L domain-like"/>
    <property type="match status" value="1"/>
</dbReference>
<feature type="compositionally biased region" description="Polar residues" evidence="8">
    <location>
        <begin position="368"/>
        <end position="380"/>
    </location>
</feature>
<proteinExistence type="predicted"/>
<feature type="transmembrane region" description="Helical" evidence="9">
    <location>
        <begin position="841"/>
        <end position="863"/>
    </location>
</feature>
<dbReference type="PANTHER" id="PTHR24093">
    <property type="entry name" value="CATION TRANSPORTING ATPASE"/>
    <property type="match status" value="1"/>
</dbReference>
<dbReference type="Gene3D" id="2.70.150.10">
    <property type="entry name" value="Calcium-transporting ATPase, cytoplasmic transduction domain A"/>
    <property type="match status" value="1"/>
</dbReference>
<dbReference type="Gene3D" id="3.80.10.10">
    <property type="entry name" value="Ribonuclease Inhibitor"/>
    <property type="match status" value="1"/>
</dbReference>
<keyword evidence="4" id="KW-0106">Calcium</keyword>
<feature type="transmembrane region" description="Helical" evidence="9">
    <location>
        <begin position="1084"/>
        <end position="1102"/>
    </location>
</feature>
<evidence type="ECO:0000313" key="12">
    <source>
        <dbReference type="EMBL" id="WJZ99687.1"/>
    </source>
</evidence>
<feature type="compositionally biased region" description="Polar residues" evidence="8">
    <location>
        <begin position="337"/>
        <end position="346"/>
    </location>
</feature>
<evidence type="ECO:0000259" key="11">
    <source>
        <dbReference type="Pfam" id="PF00689"/>
    </source>
</evidence>
<dbReference type="SUPFAM" id="SSF56784">
    <property type="entry name" value="HAD-like"/>
    <property type="match status" value="1"/>
</dbReference>
<evidence type="ECO:0000256" key="2">
    <source>
        <dbReference type="ARBA" id="ARBA00022692"/>
    </source>
</evidence>
<evidence type="ECO:0000256" key="7">
    <source>
        <dbReference type="ARBA" id="ARBA00023136"/>
    </source>
</evidence>
<evidence type="ECO:0000256" key="5">
    <source>
        <dbReference type="ARBA" id="ARBA00022842"/>
    </source>
</evidence>
<keyword evidence="5" id="KW-0460">Magnesium</keyword>
<feature type="compositionally biased region" description="Polar residues" evidence="8">
    <location>
        <begin position="123"/>
        <end position="132"/>
    </location>
</feature>
<evidence type="ECO:0008006" key="14">
    <source>
        <dbReference type="Google" id="ProtNLM"/>
    </source>
</evidence>
<dbReference type="PRINTS" id="PR00119">
    <property type="entry name" value="CATATPASE"/>
</dbReference>
<comment type="subcellular location">
    <subcellularLocation>
        <location evidence="1">Membrane</location>
    </subcellularLocation>
</comment>
<keyword evidence="13" id="KW-1185">Reference proteome</keyword>